<dbReference type="EMBL" id="FQNC01000045">
    <property type="protein sequence ID" value="SGY61112.1"/>
    <property type="molecule type" value="Genomic_DNA"/>
</dbReference>
<evidence type="ECO:0000313" key="2">
    <source>
        <dbReference type="EMBL" id="SGY61112.1"/>
    </source>
</evidence>
<organism evidence="2 3">
    <name type="scientific">Microbotryum silenes-dioicae</name>
    <dbReference type="NCBI Taxonomy" id="796604"/>
    <lineage>
        <taxon>Eukaryota</taxon>
        <taxon>Fungi</taxon>
        <taxon>Dikarya</taxon>
        <taxon>Basidiomycota</taxon>
        <taxon>Pucciniomycotina</taxon>
        <taxon>Microbotryomycetes</taxon>
        <taxon>Microbotryales</taxon>
        <taxon>Microbotryaceae</taxon>
        <taxon>Microbotryum</taxon>
    </lineage>
</organism>
<accession>A0A2X0M763</accession>
<feature type="region of interest" description="Disordered" evidence="1">
    <location>
        <begin position="787"/>
        <end position="860"/>
    </location>
</feature>
<feature type="compositionally biased region" description="Polar residues" evidence="1">
    <location>
        <begin position="791"/>
        <end position="808"/>
    </location>
</feature>
<reference evidence="2 3" key="1">
    <citation type="submission" date="2016-11" db="EMBL/GenBank/DDBJ databases">
        <authorList>
            <person name="Jaros S."/>
            <person name="Januszkiewicz K."/>
            <person name="Wedrychowicz H."/>
        </authorList>
    </citation>
    <scope>NUCLEOTIDE SEQUENCE [LARGE SCALE GENOMIC DNA]</scope>
</reference>
<proteinExistence type="predicted"/>
<gene>
    <name evidence="2" type="primary">BQ5605_C007g04527</name>
    <name evidence="2" type="ORF">BQ5605_C007G04527</name>
</gene>
<feature type="region of interest" description="Disordered" evidence="1">
    <location>
        <begin position="258"/>
        <end position="308"/>
    </location>
</feature>
<feature type="compositionally biased region" description="Polar residues" evidence="1">
    <location>
        <begin position="201"/>
        <end position="214"/>
    </location>
</feature>
<name>A0A2X0M763_9BASI</name>
<sequence length="971" mass="106189">MSGATPLVLGMAIVSGSFDPSSCRHPDCGCPEYEPPSSDAELEAQHEHTAHPVRMVEATPANLRLSAAPLAPRRAWLLSACGTCEHYTGWHKYPMHLTSTQANEMRERDGDALEFCKAKTTDGKPCPCPTFVPKTGQRQTAKVCALCECKKGWHKYKKDERISRATVEPQENNAVGQVALLPSPILEASFEVAANQDLFTSDSITTPPLQSASAQGKRVDRTPDDNSVMGSSPTDSPSRMTSDARNLLIPKVSKNIIHAQTPSSPIPSSSTGDNAEGRDGLSAQQTQAKEREHYDLGRTSRVDSSGMREHVQSFATTFIQDEQPLDSMASPSSISTPPIEELAPTAIPTSSVRYGIAVTTPRAKSNYSPSIETTARDVGIYSAKSMKLAVEPAIANNRTWAPGQKFDMRLKLDDSVYKADFEVLECKILATIAINSVSEASLKKTRRKAPHLTGVSQLGAAQITLDRHQCAMTRVGILPVQSSSVNAPKFSERCFYWTLTLPVESTCGCLPRCPAPSTYSHGGFYVDWVLELTAKKKGLFGGKNEKLVLHFNVAAQSSDLESPVRSLSSPSEPGSTGWRSIFKEGLRYEIEGTSRCIVEPRIEYRSCRTICDVPNSPTSKPCIKIHYRISAPLETISALPIVAFWEPPSVPGASQQHIVHLERTAQLIKRTELGVGVAKIDCAAVHQSQVVMTSPEDELSRAAADSGRRWWRVEGYIVIPSNEMRDLRSCRAAVQFRLKVTIPFRGWVKCADVLQLPQPMHRIDFEIPDLALPPLFVHDDDSVTFDAKAKGSSSTGQSMKPTLTSSSGAFVHNPRAEGPDTSGSAEPKKVGDNTGGNISSKTTPQRSFSPTLTSKSSRRGSFFSRLLSNQEHRVQTALPAPAPTPPTSTFRNTATSERSGTPLQRACSASSQMLENPSRTIPTQLPVQARLPTFDELHVEEEVDPPPPTFEEATEEDSRYIWERIMQRLED</sequence>
<feature type="region of interest" description="Disordered" evidence="1">
    <location>
        <begin position="875"/>
        <end position="903"/>
    </location>
</feature>
<evidence type="ECO:0000313" key="3">
    <source>
        <dbReference type="Proteomes" id="UP000249464"/>
    </source>
</evidence>
<evidence type="ECO:0000256" key="1">
    <source>
        <dbReference type="SAM" id="MobiDB-lite"/>
    </source>
</evidence>
<feature type="compositionally biased region" description="Polar residues" evidence="1">
    <location>
        <begin position="228"/>
        <end position="242"/>
    </location>
</feature>
<feature type="compositionally biased region" description="Basic and acidic residues" evidence="1">
    <location>
        <begin position="288"/>
        <end position="308"/>
    </location>
</feature>
<dbReference type="STRING" id="796604.A0A2X0M763"/>
<dbReference type="AlphaFoldDB" id="A0A2X0M763"/>
<dbReference type="Proteomes" id="UP000249464">
    <property type="component" value="Unassembled WGS sequence"/>
</dbReference>
<keyword evidence="3" id="KW-1185">Reference proteome</keyword>
<feature type="compositionally biased region" description="Polar residues" evidence="1">
    <location>
        <begin position="835"/>
        <end position="853"/>
    </location>
</feature>
<protein>
    <submittedName>
        <fullName evidence="2">BQ5605_C007g04527 protein</fullName>
    </submittedName>
</protein>
<feature type="region of interest" description="Disordered" evidence="1">
    <location>
        <begin position="201"/>
        <end position="242"/>
    </location>
</feature>
<feature type="compositionally biased region" description="Polar residues" evidence="1">
    <location>
        <begin position="888"/>
        <end position="903"/>
    </location>
</feature>